<dbReference type="PANTHER" id="PTHR36573">
    <property type="entry name" value="INTERMEMBRANE PHOSPHOLIPID TRANSPORT SYSTEM BINDING PROTEIN MLAC"/>
    <property type="match status" value="1"/>
</dbReference>
<dbReference type="Gene3D" id="3.10.450.710">
    <property type="entry name" value="Tgt2/MlaC"/>
    <property type="match status" value="1"/>
</dbReference>
<dbReference type="EMBL" id="JACTNF010000012">
    <property type="protein sequence ID" value="MBO1075435.1"/>
    <property type="molecule type" value="Genomic_DNA"/>
</dbReference>
<dbReference type="InterPro" id="IPR017842">
    <property type="entry name" value="Hopanoid_biosyn-assoc_HpnM"/>
</dbReference>
<sequence length="241" mass="25767">MPVRRCAAPAGEESCASGGRISICLAYIGLMDRDHAAPSAADLPRRLLAGLCIAALGAAPLHAQVSAAQPVEQLHAALLDVSRQAQALGVQGRFNRLRSVMEASFDLPAMTRIAIGPAWTRITPEQQAALVQAFSEWSIATYANRFNGFSGESFTTEGESELRNGDRLIRTVLNRPGNSAVQLNYLVRRSGGTWRIVDVYLTGSISELASRRADFAALLAEGGPARLAAELRRRSAALLQG</sequence>
<dbReference type="NCBIfam" id="TIGR03481">
    <property type="entry name" value="HpnM"/>
    <property type="match status" value="1"/>
</dbReference>
<dbReference type="InterPro" id="IPR008869">
    <property type="entry name" value="MlaC/ttg2D"/>
</dbReference>
<protein>
    <submittedName>
        <fullName evidence="1">ABC transporter substrate-binding protein</fullName>
    </submittedName>
</protein>
<evidence type="ECO:0000313" key="1">
    <source>
        <dbReference type="EMBL" id="MBO1075435.1"/>
    </source>
</evidence>
<organism evidence="1 2">
    <name type="scientific">Roseomonas marmotae</name>
    <dbReference type="NCBI Taxonomy" id="2768161"/>
    <lineage>
        <taxon>Bacteria</taxon>
        <taxon>Pseudomonadati</taxon>
        <taxon>Pseudomonadota</taxon>
        <taxon>Alphaproteobacteria</taxon>
        <taxon>Acetobacterales</taxon>
        <taxon>Roseomonadaceae</taxon>
        <taxon>Roseomonas</taxon>
    </lineage>
</organism>
<dbReference type="InterPro" id="IPR042245">
    <property type="entry name" value="Tgt2/MlaC_sf"/>
</dbReference>
<name>A0ABS3KDC6_9PROT</name>
<reference evidence="1 2" key="1">
    <citation type="submission" date="2020-09" db="EMBL/GenBank/DDBJ databases">
        <title>Roseomonas.</title>
        <authorList>
            <person name="Zhu W."/>
        </authorList>
    </citation>
    <scope>NUCLEOTIDE SEQUENCE [LARGE SCALE GENOMIC DNA]</scope>
    <source>
        <strain evidence="1 2">1311</strain>
    </source>
</reference>
<dbReference type="Proteomes" id="UP001518990">
    <property type="component" value="Unassembled WGS sequence"/>
</dbReference>
<gene>
    <name evidence="1" type="ORF">IAI60_12545</name>
</gene>
<evidence type="ECO:0000313" key="2">
    <source>
        <dbReference type="Proteomes" id="UP001518990"/>
    </source>
</evidence>
<keyword evidence="2" id="KW-1185">Reference proteome</keyword>
<dbReference type="Pfam" id="PF05494">
    <property type="entry name" value="MlaC"/>
    <property type="match status" value="1"/>
</dbReference>
<comment type="caution">
    <text evidence="1">The sequence shown here is derived from an EMBL/GenBank/DDBJ whole genome shotgun (WGS) entry which is preliminary data.</text>
</comment>
<accession>A0ABS3KDC6</accession>
<dbReference type="PANTHER" id="PTHR36573:SF1">
    <property type="entry name" value="INTERMEMBRANE PHOSPHOLIPID TRANSPORT SYSTEM BINDING PROTEIN MLAC"/>
    <property type="match status" value="1"/>
</dbReference>
<dbReference type="RefSeq" id="WP_207447676.1">
    <property type="nucleotide sequence ID" value="NZ_JACTNF010000012.1"/>
</dbReference>
<proteinExistence type="predicted"/>